<evidence type="ECO:0000256" key="10">
    <source>
        <dbReference type="ARBA" id="ARBA00022741"/>
    </source>
</evidence>
<evidence type="ECO:0000256" key="12">
    <source>
        <dbReference type="ARBA" id="ARBA00022840"/>
    </source>
</evidence>
<evidence type="ECO:0000256" key="9">
    <source>
        <dbReference type="ARBA" id="ARBA00022723"/>
    </source>
</evidence>
<dbReference type="GO" id="GO:0004326">
    <property type="term" value="F:tetrahydrofolylpolyglutamate synthase activity"/>
    <property type="evidence" value="ECO:0007669"/>
    <property type="project" value="UniProtKB-EC"/>
</dbReference>
<evidence type="ECO:0000256" key="4">
    <source>
        <dbReference type="ARBA" id="ARBA00005150"/>
    </source>
</evidence>
<comment type="caution">
    <text evidence="20">The sequence shown here is derived from an EMBL/GenBank/DDBJ whole genome shotgun (WGS) entry which is preliminary data.</text>
</comment>
<evidence type="ECO:0000313" key="21">
    <source>
        <dbReference type="Proteomes" id="UP000298030"/>
    </source>
</evidence>
<dbReference type="Proteomes" id="UP000298030">
    <property type="component" value="Unassembled WGS sequence"/>
</dbReference>
<evidence type="ECO:0000256" key="5">
    <source>
        <dbReference type="ARBA" id="ARBA00008276"/>
    </source>
</evidence>
<dbReference type="GO" id="GO:0005829">
    <property type="term" value="C:cytosol"/>
    <property type="evidence" value="ECO:0007669"/>
    <property type="project" value="TreeGrafter"/>
</dbReference>
<dbReference type="Gene3D" id="3.90.190.20">
    <property type="entry name" value="Mur ligase, C-terminal domain"/>
    <property type="match status" value="1"/>
</dbReference>
<feature type="binding site" evidence="18">
    <location>
        <position position="328"/>
    </location>
    <ligand>
        <name>ATP</name>
        <dbReference type="ChEBI" id="CHEBI:30616"/>
    </ligand>
</feature>
<evidence type="ECO:0000256" key="17">
    <source>
        <dbReference type="PIRNR" id="PIRNR038895"/>
    </source>
</evidence>
<keyword evidence="12 18" id="KW-0067">ATP-binding</keyword>
<dbReference type="GO" id="GO:0046872">
    <property type="term" value="F:metal ion binding"/>
    <property type="evidence" value="ECO:0007669"/>
    <property type="project" value="UniProtKB-KW"/>
</dbReference>
<keyword evidence="9 19" id="KW-0479">Metal-binding</keyword>
<dbReference type="PANTHER" id="PTHR11136:SF5">
    <property type="entry name" value="FOLYLPOLYGLUTAMATE SYNTHASE, MITOCHONDRIAL"/>
    <property type="match status" value="1"/>
</dbReference>
<evidence type="ECO:0000256" key="13">
    <source>
        <dbReference type="ARBA" id="ARBA00022842"/>
    </source>
</evidence>
<comment type="catalytic activity">
    <reaction evidence="16 17">
        <text>(6S)-5,6,7,8-tetrahydrofolyl-(gamma-L-Glu)(n) + L-glutamate + ATP = (6S)-5,6,7,8-tetrahydrofolyl-(gamma-L-Glu)(n+1) + ADP + phosphate + H(+)</text>
        <dbReference type="Rhea" id="RHEA:10580"/>
        <dbReference type="Rhea" id="RHEA-COMP:14738"/>
        <dbReference type="Rhea" id="RHEA-COMP:14740"/>
        <dbReference type="ChEBI" id="CHEBI:15378"/>
        <dbReference type="ChEBI" id="CHEBI:29985"/>
        <dbReference type="ChEBI" id="CHEBI:30616"/>
        <dbReference type="ChEBI" id="CHEBI:43474"/>
        <dbReference type="ChEBI" id="CHEBI:141005"/>
        <dbReference type="ChEBI" id="CHEBI:456216"/>
        <dbReference type="EC" id="6.3.2.17"/>
    </reaction>
</comment>
<evidence type="ECO:0000256" key="14">
    <source>
        <dbReference type="ARBA" id="ARBA00023128"/>
    </source>
</evidence>
<comment type="pathway">
    <text evidence="4 17">Cofactor biosynthesis; tetrahydrofolylpolyglutamate biosynthesis.</text>
</comment>
<protein>
    <recommendedName>
        <fullName evidence="17">Folylpolyglutamate synthase</fullName>
        <ecNumber evidence="17">6.3.2.17</ecNumber>
    </recommendedName>
    <alternativeName>
        <fullName evidence="17">Folylpoly-gamma-glutamate synthetase</fullName>
    </alternativeName>
    <alternativeName>
        <fullName evidence="17">Tetrahydrofolylpolyglutamate synthase</fullName>
    </alternativeName>
</protein>
<evidence type="ECO:0000313" key="20">
    <source>
        <dbReference type="EMBL" id="TEB35601.1"/>
    </source>
</evidence>
<evidence type="ECO:0000256" key="8">
    <source>
        <dbReference type="ARBA" id="ARBA00022598"/>
    </source>
</evidence>
<evidence type="ECO:0000256" key="7">
    <source>
        <dbReference type="ARBA" id="ARBA00022563"/>
    </source>
</evidence>
<keyword evidence="8 17" id="KW-0436">Ligase</keyword>
<evidence type="ECO:0000256" key="15">
    <source>
        <dbReference type="ARBA" id="ARBA00023136"/>
    </source>
</evidence>
<evidence type="ECO:0000256" key="3">
    <source>
        <dbReference type="ARBA" id="ARBA00004496"/>
    </source>
</evidence>
<dbReference type="PIRSF" id="PIRSF038895">
    <property type="entry name" value="FPGS"/>
    <property type="match status" value="1"/>
</dbReference>
<keyword evidence="14" id="KW-0496">Mitochondrion</keyword>
<feature type="binding site" evidence="19">
    <location>
        <position position="167"/>
    </location>
    <ligand>
        <name>Mg(2+)</name>
        <dbReference type="ChEBI" id="CHEBI:18420"/>
        <label>1</label>
    </ligand>
</feature>
<dbReference type="InterPro" id="IPR001645">
    <property type="entry name" value="Folylpolyglutamate_synth"/>
</dbReference>
<dbReference type="InterPro" id="IPR036565">
    <property type="entry name" value="Mur-like_cat_sf"/>
</dbReference>
<dbReference type="AlphaFoldDB" id="A0A4Y7TNR6"/>
<accession>A0A4Y7TNR6</accession>
<organism evidence="20 21">
    <name type="scientific">Coprinellus micaceus</name>
    <name type="common">Glistening ink-cap mushroom</name>
    <name type="synonym">Coprinus micaceus</name>
    <dbReference type="NCBI Taxonomy" id="71717"/>
    <lineage>
        <taxon>Eukaryota</taxon>
        <taxon>Fungi</taxon>
        <taxon>Dikarya</taxon>
        <taxon>Basidiomycota</taxon>
        <taxon>Agaricomycotina</taxon>
        <taxon>Agaricomycetes</taxon>
        <taxon>Agaricomycetidae</taxon>
        <taxon>Agaricales</taxon>
        <taxon>Agaricineae</taxon>
        <taxon>Psathyrellaceae</taxon>
        <taxon>Coprinellus</taxon>
    </lineage>
</organism>
<keyword evidence="15" id="KW-0472">Membrane</keyword>
<dbReference type="GO" id="GO:0005524">
    <property type="term" value="F:ATP binding"/>
    <property type="evidence" value="ECO:0007669"/>
    <property type="project" value="UniProtKB-KW"/>
</dbReference>
<evidence type="ECO:0000256" key="1">
    <source>
        <dbReference type="ARBA" id="ARBA00004273"/>
    </source>
</evidence>
<reference evidence="20 21" key="1">
    <citation type="journal article" date="2019" name="Nat. Ecol. Evol.">
        <title>Megaphylogeny resolves global patterns of mushroom evolution.</title>
        <authorList>
            <person name="Varga T."/>
            <person name="Krizsan K."/>
            <person name="Foldi C."/>
            <person name="Dima B."/>
            <person name="Sanchez-Garcia M."/>
            <person name="Sanchez-Ramirez S."/>
            <person name="Szollosi G.J."/>
            <person name="Szarkandi J.G."/>
            <person name="Papp V."/>
            <person name="Albert L."/>
            <person name="Andreopoulos W."/>
            <person name="Angelini C."/>
            <person name="Antonin V."/>
            <person name="Barry K.W."/>
            <person name="Bougher N.L."/>
            <person name="Buchanan P."/>
            <person name="Buyck B."/>
            <person name="Bense V."/>
            <person name="Catcheside P."/>
            <person name="Chovatia M."/>
            <person name="Cooper J."/>
            <person name="Damon W."/>
            <person name="Desjardin D."/>
            <person name="Finy P."/>
            <person name="Geml J."/>
            <person name="Haridas S."/>
            <person name="Hughes K."/>
            <person name="Justo A."/>
            <person name="Karasinski D."/>
            <person name="Kautmanova I."/>
            <person name="Kiss B."/>
            <person name="Kocsube S."/>
            <person name="Kotiranta H."/>
            <person name="LaButti K.M."/>
            <person name="Lechner B.E."/>
            <person name="Liimatainen K."/>
            <person name="Lipzen A."/>
            <person name="Lukacs Z."/>
            <person name="Mihaltcheva S."/>
            <person name="Morgado L.N."/>
            <person name="Niskanen T."/>
            <person name="Noordeloos M.E."/>
            <person name="Ohm R.A."/>
            <person name="Ortiz-Santana B."/>
            <person name="Ovrebo C."/>
            <person name="Racz N."/>
            <person name="Riley R."/>
            <person name="Savchenko A."/>
            <person name="Shiryaev A."/>
            <person name="Soop K."/>
            <person name="Spirin V."/>
            <person name="Szebenyi C."/>
            <person name="Tomsovsky M."/>
            <person name="Tulloss R.E."/>
            <person name="Uehling J."/>
            <person name="Grigoriev I.V."/>
            <person name="Vagvolgyi C."/>
            <person name="Papp T."/>
            <person name="Martin F.M."/>
            <person name="Miettinen O."/>
            <person name="Hibbett D.S."/>
            <person name="Nagy L.G."/>
        </authorList>
    </citation>
    <scope>NUCLEOTIDE SEQUENCE [LARGE SCALE GENOMIC DNA]</scope>
    <source>
        <strain evidence="20 21">FP101781</strain>
    </source>
</reference>
<dbReference type="GO" id="GO:0005759">
    <property type="term" value="C:mitochondrial matrix"/>
    <property type="evidence" value="ECO:0007669"/>
    <property type="project" value="UniProtKB-SubCell"/>
</dbReference>
<dbReference type="Gene3D" id="3.40.1190.10">
    <property type="entry name" value="Mur-like, catalytic domain"/>
    <property type="match status" value="1"/>
</dbReference>
<evidence type="ECO:0000256" key="19">
    <source>
        <dbReference type="PIRSR" id="PIRSR038895-2"/>
    </source>
</evidence>
<keyword evidence="10 18" id="KW-0547">Nucleotide-binding</keyword>
<comment type="subcellular location">
    <subcellularLocation>
        <location evidence="3">Cytoplasm</location>
    </subcellularLocation>
    <subcellularLocation>
        <location evidence="1">Mitochondrion inner membrane</location>
    </subcellularLocation>
    <subcellularLocation>
        <location evidence="2">Mitochondrion matrix</location>
    </subcellularLocation>
</comment>
<feature type="binding site" evidence="19">
    <location>
        <position position="94"/>
    </location>
    <ligand>
        <name>Mg(2+)</name>
        <dbReference type="ChEBI" id="CHEBI:18420"/>
        <label>1</label>
    </ligand>
</feature>
<gene>
    <name evidence="20" type="ORF">FA13DRAFT_1728445</name>
</gene>
<evidence type="ECO:0000256" key="2">
    <source>
        <dbReference type="ARBA" id="ARBA00004305"/>
    </source>
</evidence>
<feature type="binding site" evidence="19">
    <location>
        <position position="195"/>
    </location>
    <ligand>
        <name>Mg(2+)</name>
        <dbReference type="ChEBI" id="CHEBI:18420"/>
        <label>1</label>
    </ligand>
</feature>
<keyword evidence="13 19" id="KW-0460">Magnesium</keyword>
<dbReference type="SUPFAM" id="SSF53244">
    <property type="entry name" value="MurD-like peptide ligases, peptide-binding domain"/>
    <property type="match status" value="1"/>
</dbReference>
<dbReference type="InterPro" id="IPR023600">
    <property type="entry name" value="Folylpolyglutamate_synth_euk"/>
</dbReference>
<dbReference type="STRING" id="71717.A0A4Y7TNR6"/>
<dbReference type="PANTHER" id="PTHR11136">
    <property type="entry name" value="FOLYLPOLYGLUTAMATE SYNTHASE-RELATED"/>
    <property type="match status" value="1"/>
</dbReference>
<keyword evidence="21" id="KW-1185">Reference proteome</keyword>
<evidence type="ECO:0000256" key="11">
    <source>
        <dbReference type="ARBA" id="ARBA00022792"/>
    </source>
</evidence>
<dbReference type="InterPro" id="IPR018109">
    <property type="entry name" value="Folylpolyglutamate_synth_CS"/>
</dbReference>
<dbReference type="GO" id="GO:0005743">
    <property type="term" value="C:mitochondrial inner membrane"/>
    <property type="evidence" value="ECO:0007669"/>
    <property type="project" value="UniProtKB-SubCell"/>
</dbReference>
<feature type="binding site" evidence="18">
    <location>
        <position position="311"/>
    </location>
    <ligand>
        <name>ATP</name>
        <dbReference type="ChEBI" id="CHEBI:30616"/>
    </ligand>
</feature>
<comment type="function">
    <text evidence="17">Catalyzes conversion of folates to polyglutamate derivatives allowing concentration of folate compounds in the cell and the intracellular retention of these cofactors, which are important substrates for most of the folate-dependent enzymes that are involved in one-carbon transfer reactions involved in purine, pyrimidine and amino acid synthesis.</text>
</comment>
<dbReference type="SUPFAM" id="SSF53623">
    <property type="entry name" value="MurD-like peptide ligases, catalytic domain"/>
    <property type="match status" value="1"/>
</dbReference>
<keyword evidence="6" id="KW-0963">Cytoplasm</keyword>
<dbReference type="PROSITE" id="PS01012">
    <property type="entry name" value="FOLYLPOLYGLU_SYNT_2"/>
    <property type="match status" value="1"/>
</dbReference>
<dbReference type="NCBIfam" id="TIGR01499">
    <property type="entry name" value="folC"/>
    <property type="match status" value="1"/>
</dbReference>
<sequence length="505" mass="55254">MSGHTYAEAVESLNSLQSNAATLEAVRASGGRLSQFAIPEMLEYLGRIGYKPERLNDLNVIHITGTKGKGSTSAFTDSMVRHAKPDWKVGLYTSPHLVAVRERIRINGEPISEELFTKYFFEIWDKLQENTTRALEQTSFMPGYFRFITLLAFHAFLEEKVNATILEVGVGGTYDSTNIVPKPVATGITALGIDHVAVLGKTIEEIAWQKGGIYKEGVPASTVNQPENAMKVVKERAAELKASSFTIVEQPPQLASVKLGLAGKHQIENATLALHLARTFLERQAGMTFPESEPIPQVLARGLELTKWPGRCQQVEDPNRENTSWFLDGAHTVESLQCCFGWFASPGVGLLGSVESASKPFRVLIFNCTSGRSGDAFLSTALETIKSKLSALGSQETVEPFFDKVIFCTNITYTDGHFKGDLINKTIDEKDLAALKTQHQLASAWSALLPQFPEPNILVLPSIQHAIQHVEDLKTDLRLVQILVSGSLHLVGGVIEVAGLSKVAL</sequence>
<proteinExistence type="inferred from homology"/>
<dbReference type="FunFam" id="3.40.1190.10:FF:000009">
    <property type="entry name" value="Folylpolyglutamate synthase"/>
    <property type="match status" value="1"/>
</dbReference>
<evidence type="ECO:0000256" key="16">
    <source>
        <dbReference type="ARBA" id="ARBA00047493"/>
    </source>
</evidence>
<comment type="similarity">
    <text evidence="5 17">Belongs to the folylpolyglutamate synthase family.</text>
</comment>
<comment type="cofactor">
    <cofactor evidence="17">
        <name>a monovalent cation</name>
        <dbReference type="ChEBI" id="CHEBI:60242"/>
    </cofactor>
    <text evidence="17">A monovalent cation.</text>
</comment>
<dbReference type="EC" id="6.3.2.17" evidence="17"/>
<dbReference type="UniPathway" id="UPA00850"/>
<dbReference type="InterPro" id="IPR036615">
    <property type="entry name" value="Mur_ligase_C_dom_sf"/>
</dbReference>
<name>A0A4Y7TNR6_COPMI</name>
<evidence type="ECO:0000256" key="18">
    <source>
        <dbReference type="PIRSR" id="PIRSR038895-1"/>
    </source>
</evidence>
<dbReference type="GO" id="GO:0006730">
    <property type="term" value="P:one-carbon metabolic process"/>
    <property type="evidence" value="ECO:0007669"/>
    <property type="project" value="UniProtKB-KW"/>
</dbReference>
<keyword evidence="7 17" id="KW-0554">One-carbon metabolism</keyword>
<dbReference type="PROSITE" id="PS01011">
    <property type="entry name" value="FOLYLPOLYGLU_SYNT_1"/>
    <property type="match status" value="1"/>
</dbReference>
<dbReference type="OrthoDB" id="5212574at2759"/>
<dbReference type="EMBL" id="QPFP01000007">
    <property type="protein sequence ID" value="TEB35601.1"/>
    <property type="molecule type" value="Genomic_DNA"/>
</dbReference>
<keyword evidence="11" id="KW-0999">Mitochondrion inner membrane</keyword>
<evidence type="ECO:0000256" key="6">
    <source>
        <dbReference type="ARBA" id="ARBA00022490"/>
    </source>
</evidence>